<proteinExistence type="inferred from homology"/>
<evidence type="ECO:0000256" key="4">
    <source>
        <dbReference type="ARBA" id="ARBA00022643"/>
    </source>
</evidence>
<evidence type="ECO:0000256" key="1">
    <source>
        <dbReference type="ARBA" id="ARBA00001917"/>
    </source>
</evidence>
<dbReference type="CDD" id="cd02136">
    <property type="entry name" value="PnbA_NfnB-like"/>
    <property type="match status" value="1"/>
</dbReference>
<dbReference type="PANTHER" id="PTHR43673">
    <property type="entry name" value="NAD(P)H NITROREDUCTASE YDGI-RELATED"/>
    <property type="match status" value="1"/>
</dbReference>
<sequence>MENQVLKALKERRSVRKYKAEQITDAELTAVLEAGTYAATGKGLQDPWIVAVQNEEIKAQLIRMNAEVMGTTGNPYYDAPTIVLVFASAPEQWPNALQDASLVLGNMMLAAHAVGLGSCWINRELQMFSTDEGKALMSRLDLPDGLIGVGALSLGYADGEPRPAKPRKENYYRIVK</sequence>
<evidence type="ECO:0000313" key="8">
    <source>
        <dbReference type="Proteomes" id="UP000541425"/>
    </source>
</evidence>
<feature type="domain" description="Nitroreductase" evidence="6">
    <location>
        <begin position="9"/>
        <end position="156"/>
    </location>
</feature>
<protein>
    <submittedName>
        <fullName evidence="7">Nitroreductase</fullName>
    </submittedName>
</protein>
<comment type="similarity">
    <text evidence="2">Belongs to the nitroreductase family.</text>
</comment>
<comment type="cofactor">
    <cofactor evidence="1">
        <name>FMN</name>
        <dbReference type="ChEBI" id="CHEBI:58210"/>
    </cofactor>
</comment>
<dbReference type="RefSeq" id="WP_183695412.1">
    <property type="nucleotide sequence ID" value="NZ_JACICA010000003.1"/>
</dbReference>
<dbReference type="InterPro" id="IPR000415">
    <property type="entry name" value="Nitroreductase-like"/>
</dbReference>
<gene>
    <name evidence="7" type="ORF">FHS60_000890</name>
</gene>
<reference evidence="7 8" key="1">
    <citation type="submission" date="2020-08" db="EMBL/GenBank/DDBJ databases">
        <title>Genomic Encyclopedia of Type Strains, Phase IV (KMG-IV): sequencing the most valuable type-strain genomes for metagenomic binning, comparative biology and taxonomic classification.</title>
        <authorList>
            <person name="Goeker M."/>
        </authorList>
    </citation>
    <scope>NUCLEOTIDE SEQUENCE [LARGE SCALE GENOMIC DNA]</scope>
    <source>
        <strain evidence="7 8">DSM 22548</strain>
    </source>
</reference>
<dbReference type="InterPro" id="IPR029479">
    <property type="entry name" value="Nitroreductase"/>
</dbReference>
<accession>A0A7W5ULY6</accession>
<dbReference type="Pfam" id="PF00881">
    <property type="entry name" value="Nitroreductase"/>
    <property type="match status" value="1"/>
</dbReference>
<dbReference type="PANTHER" id="PTHR43673:SF2">
    <property type="entry name" value="NITROREDUCTASE"/>
    <property type="match status" value="1"/>
</dbReference>
<keyword evidence="4" id="KW-0288">FMN</keyword>
<dbReference type="GO" id="GO:0016491">
    <property type="term" value="F:oxidoreductase activity"/>
    <property type="evidence" value="ECO:0007669"/>
    <property type="project" value="UniProtKB-KW"/>
</dbReference>
<evidence type="ECO:0000313" key="7">
    <source>
        <dbReference type="EMBL" id="MBB3702432.1"/>
    </source>
</evidence>
<organism evidence="7 8">
    <name type="scientific">Alloprevotella rava</name>
    <dbReference type="NCBI Taxonomy" id="671218"/>
    <lineage>
        <taxon>Bacteria</taxon>
        <taxon>Pseudomonadati</taxon>
        <taxon>Bacteroidota</taxon>
        <taxon>Bacteroidia</taxon>
        <taxon>Bacteroidales</taxon>
        <taxon>Prevotellaceae</taxon>
        <taxon>Alloprevotella</taxon>
    </lineage>
</organism>
<dbReference type="Proteomes" id="UP000541425">
    <property type="component" value="Unassembled WGS sequence"/>
</dbReference>
<evidence type="ECO:0000256" key="2">
    <source>
        <dbReference type="ARBA" id="ARBA00007118"/>
    </source>
</evidence>
<dbReference type="EMBL" id="JACICA010000003">
    <property type="protein sequence ID" value="MBB3702432.1"/>
    <property type="molecule type" value="Genomic_DNA"/>
</dbReference>
<dbReference type="AlphaFoldDB" id="A0A7W5ULY6"/>
<dbReference type="SUPFAM" id="SSF55469">
    <property type="entry name" value="FMN-dependent nitroreductase-like"/>
    <property type="match status" value="1"/>
</dbReference>
<evidence type="ECO:0000259" key="6">
    <source>
        <dbReference type="Pfam" id="PF00881"/>
    </source>
</evidence>
<evidence type="ECO:0000256" key="3">
    <source>
        <dbReference type="ARBA" id="ARBA00022630"/>
    </source>
</evidence>
<name>A0A7W5ULY6_9BACT</name>
<comment type="caution">
    <text evidence="7">The sequence shown here is derived from an EMBL/GenBank/DDBJ whole genome shotgun (WGS) entry which is preliminary data.</text>
</comment>
<evidence type="ECO:0000256" key="5">
    <source>
        <dbReference type="ARBA" id="ARBA00023002"/>
    </source>
</evidence>
<keyword evidence="5" id="KW-0560">Oxidoreductase</keyword>
<keyword evidence="3" id="KW-0285">Flavoprotein</keyword>
<dbReference type="Gene3D" id="3.40.109.10">
    <property type="entry name" value="NADH Oxidase"/>
    <property type="match status" value="1"/>
</dbReference>